<feature type="transmembrane region" description="Helical" evidence="5">
    <location>
        <begin position="65"/>
        <end position="93"/>
    </location>
</feature>
<dbReference type="PANTHER" id="PTHR43229:SF2">
    <property type="entry name" value="NODULATION PROTEIN J"/>
    <property type="match status" value="1"/>
</dbReference>
<dbReference type="RefSeq" id="WP_005986450.1">
    <property type="nucleotide sequence ID" value="NZ_JH470338.1"/>
</dbReference>
<keyword evidence="8" id="KW-1185">Reference proteome</keyword>
<feature type="transmembrane region" description="Helical" evidence="5">
    <location>
        <begin position="113"/>
        <end position="137"/>
    </location>
</feature>
<comment type="subcellular location">
    <subcellularLocation>
        <location evidence="1">Membrane</location>
        <topology evidence="1">Multi-pass membrane protein</topology>
    </subcellularLocation>
</comment>
<evidence type="ECO:0000256" key="2">
    <source>
        <dbReference type="ARBA" id="ARBA00022692"/>
    </source>
</evidence>
<protein>
    <recommendedName>
        <fullName evidence="6">ABC-2 type transporter transmembrane domain-containing protein</fullName>
    </recommendedName>
</protein>
<dbReference type="Pfam" id="PF12698">
    <property type="entry name" value="ABC2_membrane_3"/>
    <property type="match status" value="1"/>
</dbReference>
<feature type="domain" description="ABC-2 type transporter transmembrane" evidence="6">
    <location>
        <begin position="68"/>
        <end position="249"/>
    </location>
</feature>
<feature type="transmembrane region" description="Helical" evidence="5">
    <location>
        <begin position="181"/>
        <end position="199"/>
    </location>
</feature>
<dbReference type="GO" id="GO:0140359">
    <property type="term" value="F:ABC-type transporter activity"/>
    <property type="evidence" value="ECO:0007669"/>
    <property type="project" value="InterPro"/>
</dbReference>
<evidence type="ECO:0000256" key="4">
    <source>
        <dbReference type="ARBA" id="ARBA00023136"/>
    </source>
</evidence>
<dbReference type="GO" id="GO:0016020">
    <property type="term" value="C:membrane"/>
    <property type="evidence" value="ECO:0007669"/>
    <property type="project" value="UniProtKB-SubCell"/>
</dbReference>
<dbReference type="InterPro" id="IPR013525">
    <property type="entry name" value="ABC2_TM"/>
</dbReference>
<evidence type="ECO:0000313" key="7">
    <source>
        <dbReference type="EMBL" id="EHM88052.1"/>
    </source>
</evidence>
<feature type="transmembrane region" description="Helical" evidence="5">
    <location>
        <begin position="33"/>
        <end position="53"/>
    </location>
</feature>
<sequence>MTTHAPARPAARPIPSAFTGAGKLWLSTFRSHILNPWNMAFALAVPMFMYAMFGMTDIARTTQTGCGNVAGAMIVMMTTYGVILVGGSLGATLSVERTTGISRMYGLTPIQPWVILVVRLTALVALSAFITLITFSFGLATGAQMTPGAWVASAAVVIALSALGALIGLACGYTIKGENAYSASALVMVMGGFASGMFIPLEAMPPFISHIAPYTPLYGAVKAVYAVAGTNPMPTAAWINIGAWALIMAGIAWWGASHDTGR</sequence>
<dbReference type="InterPro" id="IPR051784">
    <property type="entry name" value="Nod_factor_ABC_transporter"/>
</dbReference>
<evidence type="ECO:0000259" key="6">
    <source>
        <dbReference type="Pfam" id="PF12698"/>
    </source>
</evidence>
<dbReference type="EMBL" id="ACRN01000008">
    <property type="protein sequence ID" value="EHM88052.1"/>
    <property type="molecule type" value="Genomic_DNA"/>
</dbReference>
<dbReference type="STRING" id="435830.HMPREF0045_01163"/>
<dbReference type="PANTHER" id="PTHR43229">
    <property type="entry name" value="NODULATION PROTEIN J"/>
    <property type="match status" value="1"/>
</dbReference>
<feature type="transmembrane region" description="Helical" evidence="5">
    <location>
        <begin position="236"/>
        <end position="256"/>
    </location>
</feature>
<dbReference type="eggNOG" id="COG0842">
    <property type="taxonomic scope" value="Bacteria"/>
</dbReference>
<evidence type="ECO:0000256" key="1">
    <source>
        <dbReference type="ARBA" id="ARBA00004141"/>
    </source>
</evidence>
<evidence type="ECO:0000256" key="5">
    <source>
        <dbReference type="SAM" id="Phobius"/>
    </source>
</evidence>
<name>G9PG41_9ACTO</name>
<dbReference type="Proteomes" id="UP000003822">
    <property type="component" value="Unassembled WGS sequence"/>
</dbReference>
<dbReference type="OrthoDB" id="63188at2"/>
<dbReference type="PATRIC" id="fig|435830.3.peg.1122"/>
<dbReference type="AlphaFoldDB" id="G9PG41"/>
<accession>G9PG41</accession>
<proteinExistence type="predicted"/>
<keyword evidence="2 5" id="KW-0812">Transmembrane</keyword>
<gene>
    <name evidence="7" type="ORF">HMPREF0045_01163</name>
</gene>
<dbReference type="HOGENOM" id="CLU_039483_5_0_11"/>
<comment type="caution">
    <text evidence="7">The sequence shown here is derived from an EMBL/GenBank/DDBJ whole genome shotgun (WGS) entry which is preliminary data.</text>
</comment>
<evidence type="ECO:0000313" key="8">
    <source>
        <dbReference type="Proteomes" id="UP000003822"/>
    </source>
</evidence>
<evidence type="ECO:0000256" key="3">
    <source>
        <dbReference type="ARBA" id="ARBA00022989"/>
    </source>
</evidence>
<feature type="transmembrane region" description="Helical" evidence="5">
    <location>
        <begin position="149"/>
        <end position="175"/>
    </location>
</feature>
<keyword evidence="4 5" id="KW-0472">Membrane</keyword>
<reference evidence="7 8" key="1">
    <citation type="submission" date="2011-10" db="EMBL/GenBank/DDBJ databases">
        <title>The Genome Sequence of Actinomyces graevenitzii C83.</title>
        <authorList>
            <consortium name="The Broad Institute Genome Sequencing Platform"/>
            <consortium name="The Broad Institute Genome Sequencing Center for Infectious Disease"/>
            <person name="Earl A."/>
            <person name="Ward D."/>
            <person name="Feldgarden M."/>
            <person name="Gevers D."/>
            <person name="Sibley C.D."/>
            <person name="Field T.R."/>
            <person name="Grinwis M."/>
            <person name="Eshaghurshan C.S."/>
            <person name="Surette M.G."/>
            <person name="Young S.K."/>
            <person name="Zeng Q."/>
            <person name="Gargeya S."/>
            <person name="Fitzgerald M."/>
            <person name="Haas B."/>
            <person name="Abouelleil A."/>
            <person name="Alvarado L."/>
            <person name="Arachchi H.M."/>
            <person name="Berlin A."/>
            <person name="Brown A."/>
            <person name="Chapman S.B."/>
            <person name="Chen Z."/>
            <person name="Dunbar C."/>
            <person name="Freedman E."/>
            <person name="Gearin G."/>
            <person name="Goldberg J."/>
            <person name="Griggs A."/>
            <person name="Gujja S."/>
            <person name="Heiman D."/>
            <person name="Howarth C."/>
            <person name="Larson L."/>
            <person name="Lui A."/>
            <person name="MacDonald P.J.P."/>
            <person name="Montmayeur A."/>
            <person name="Murphy C."/>
            <person name="Neiman D."/>
            <person name="Pearson M."/>
            <person name="Priest M."/>
            <person name="Roberts A."/>
            <person name="Saif S."/>
            <person name="Shea T."/>
            <person name="Shenoy N."/>
            <person name="Sisk P."/>
            <person name="Stolte C."/>
            <person name="Sykes S."/>
            <person name="Wortman J."/>
            <person name="Nusbaum C."/>
            <person name="Birren B."/>
        </authorList>
    </citation>
    <scope>NUCLEOTIDE SEQUENCE [LARGE SCALE GENOMIC DNA]</scope>
    <source>
        <strain evidence="7 8">C83</strain>
    </source>
</reference>
<keyword evidence="3 5" id="KW-1133">Transmembrane helix</keyword>
<organism evidence="7 8">
    <name type="scientific">Actinomyces graevenitzii C83</name>
    <dbReference type="NCBI Taxonomy" id="435830"/>
    <lineage>
        <taxon>Bacteria</taxon>
        <taxon>Bacillati</taxon>
        <taxon>Actinomycetota</taxon>
        <taxon>Actinomycetes</taxon>
        <taxon>Actinomycetales</taxon>
        <taxon>Actinomycetaceae</taxon>
        <taxon>Actinomyces</taxon>
    </lineage>
</organism>